<protein>
    <submittedName>
        <fullName evidence="2">Uncharacterized protein</fullName>
    </submittedName>
</protein>
<proteinExistence type="predicted"/>
<feature type="non-terminal residue" evidence="2">
    <location>
        <position position="1"/>
    </location>
</feature>
<comment type="caution">
    <text evidence="2">The sequence shown here is derived from an EMBL/GenBank/DDBJ whole genome shotgun (WGS) entry which is preliminary data.</text>
</comment>
<dbReference type="VEuPathDB" id="FungiDB:PSTT_08152"/>
<feature type="region of interest" description="Disordered" evidence="1">
    <location>
        <begin position="251"/>
        <end position="280"/>
    </location>
</feature>
<sequence length="337" mass="37612">PNLTMTATTELPIDTLPGKLLSLDSPSTLKTKPCSQQAPPTLMPLSLKNQNHLLRPSRERLDIIRQVSPTTSEDNLHLIAAANLLILFIDQFLLFTATSVEFYFSNADLPFDKFMFLQTSTHLDSVIAPNLSAEAKKKAEGYGPGCFMSDEDLAKAGEPSYMQIELEQWASVAVLRMRCENDKPNGNSDENSKGPEKWENLVFIEYLEADSAKQLVHQFKQETRKPQFEGRELSSIMFKIDYVAMKANKKGLPAPKVPGKRQAGQPSQPTTNAPGSAGQNSSSFNAFRELKLISGGFKEYAGLLIDEADKLLMVGVYPWAHHCQSRHWSWELGWDCC</sequence>
<name>A0A2S4VDF6_9BASI</name>
<gene>
    <name evidence="2" type="ORF">PSTT_08152</name>
</gene>
<keyword evidence="3" id="KW-1185">Reference proteome</keyword>
<reference evidence="2" key="1">
    <citation type="submission" date="2017-12" db="EMBL/GenBank/DDBJ databases">
        <title>Gene loss provides genomic basis for host adaptation in cereal stripe rust fungi.</title>
        <authorList>
            <person name="Xia C."/>
        </authorList>
    </citation>
    <scope>NUCLEOTIDE SEQUENCE [LARGE SCALE GENOMIC DNA]</scope>
    <source>
        <strain evidence="2">93-210</strain>
    </source>
</reference>
<dbReference type="AlphaFoldDB" id="A0A2S4VDF6"/>
<dbReference type="Proteomes" id="UP000239156">
    <property type="component" value="Unassembled WGS sequence"/>
</dbReference>
<dbReference type="VEuPathDB" id="FungiDB:PSHT_11889"/>
<accession>A0A2S4VDF6</accession>
<organism evidence="2 3">
    <name type="scientific">Puccinia striiformis</name>
    <dbReference type="NCBI Taxonomy" id="27350"/>
    <lineage>
        <taxon>Eukaryota</taxon>
        <taxon>Fungi</taxon>
        <taxon>Dikarya</taxon>
        <taxon>Basidiomycota</taxon>
        <taxon>Pucciniomycotina</taxon>
        <taxon>Pucciniomycetes</taxon>
        <taxon>Pucciniales</taxon>
        <taxon>Pucciniaceae</taxon>
        <taxon>Puccinia</taxon>
    </lineage>
</organism>
<dbReference type="EMBL" id="PKSL01000073">
    <property type="protein sequence ID" value="POW07559.1"/>
    <property type="molecule type" value="Genomic_DNA"/>
</dbReference>
<evidence type="ECO:0000256" key="1">
    <source>
        <dbReference type="SAM" id="MobiDB-lite"/>
    </source>
</evidence>
<evidence type="ECO:0000313" key="3">
    <source>
        <dbReference type="Proteomes" id="UP000239156"/>
    </source>
</evidence>
<feature type="compositionally biased region" description="Polar residues" evidence="1">
    <location>
        <begin position="264"/>
        <end position="280"/>
    </location>
</feature>
<evidence type="ECO:0000313" key="2">
    <source>
        <dbReference type="EMBL" id="POW07559.1"/>
    </source>
</evidence>